<protein>
    <recommendedName>
        <fullName evidence="1">F-box domain-containing protein</fullName>
    </recommendedName>
</protein>
<dbReference type="Pfam" id="PF08268">
    <property type="entry name" value="FBA_3"/>
    <property type="match status" value="1"/>
</dbReference>
<sequence length="453" mass="52807">MGEEEENPNSIDILPDLLEEVFLRLPTKSILKCRTVSKQWRSILESRRFAERHMSLQKSRRKILAAYNCDCGGRRRLLPESRFEGDEEIVYLHCDASRPSMTCQGLVCFPEQDWIIVLNPSTRQLRRFSSGLNDNFRFGIGFWKTFSPLKWAMGFGREKVNGRYKVVRMSFSFRRVRQEEPVVECGVLDVHIGEWRKLSPPPYKVDVGRRSACVNGSIYWLHIERLHIEKGFKILALDLHKEEFHDVSVPAMWLTRLTQLVNLEGRLAIAKTTVGPGWILEIWSMDTEDKRWSKTYSINLGHRVVSPSRWKRLFTPVAVSKQGNLVFKDNQKRLFKYYPGTDEISCLSLDTCVISPYLENLVTLPIKPSHAHPHPPNSDFKMRLSRCRLVLDHLEENEEDETLYQRVLRIGRGLAMAMWEKKDRLALVVLLGGSLRNLDVVWGVTYKYNIFRR</sequence>
<dbReference type="EMBL" id="LR999454">
    <property type="protein sequence ID" value="CAE6046844.1"/>
    <property type="molecule type" value="Genomic_DNA"/>
</dbReference>
<dbReference type="InterPro" id="IPR013187">
    <property type="entry name" value="F-box-assoc_dom_typ3"/>
</dbReference>
<dbReference type="InterPro" id="IPR001810">
    <property type="entry name" value="F-box_dom"/>
</dbReference>
<keyword evidence="3" id="KW-1185">Reference proteome</keyword>
<proteinExistence type="predicted"/>
<dbReference type="PANTHER" id="PTHR31111:SF113">
    <property type="entry name" value="F-BOX ASSOCIATED UBIQUITINATION EFFECTOR FAMILY PROTEIN"/>
    <property type="match status" value="1"/>
</dbReference>
<organism evidence="2 3">
    <name type="scientific">Arabidopsis arenosa</name>
    <name type="common">Sand rock-cress</name>
    <name type="synonym">Cardaminopsis arenosa</name>
    <dbReference type="NCBI Taxonomy" id="38785"/>
    <lineage>
        <taxon>Eukaryota</taxon>
        <taxon>Viridiplantae</taxon>
        <taxon>Streptophyta</taxon>
        <taxon>Embryophyta</taxon>
        <taxon>Tracheophyta</taxon>
        <taxon>Spermatophyta</taxon>
        <taxon>Magnoliopsida</taxon>
        <taxon>eudicotyledons</taxon>
        <taxon>Gunneridae</taxon>
        <taxon>Pentapetalae</taxon>
        <taxon>rosids</taxon>
        <taxon>malvids</taxon>
        <taxon>Brassicales</taxon>
        <taxon>Brassicaceae</taxon>
        <taxon>Camelineae</taxon>
        <taxon>Arabidopsis</taxon>
    </lineage>
</organism>
<dbReference type="SMART" id="SM00256">
    <property type="entry name" value="FBOX"/>
    <property type="match status" value="1"/>
</dbReference>
<dbReference type="Proteomes" id="UP000682877">
    <property type="component" value="Chromosome 4"/>
</dbReference>
<dbReference type="Pfam" id="PF00646">
    <property type="entry name" value="F-box"/>
    <property type="match status" value="1"/>
</dbReference>
<accession>A0A8S2A8I3</accession>
<reference evidence="2" key="1">
    <citation type="submission" date="2021-01" db="EMBL/GenBank/DDBJ databases">
        <authorList>
            <person name="Bezrukov I."/>
        </authorList>
    </citation>
    <scope>NUCLEOTIDE SEQUENCE</scope>
</reference>
<dbReference type="Gene3D" id="1.20.1280.50">
    <property type="match status" value="1"/>
</dbReference>
<gene>
    <name evidence="2" type="ORF">AARE701A_LOCUS11289</name>
</gene>
<name>A0A8S2A8I3_ARAAE</name>
<dbReference type="AlphaFoldDB" id="A0A8S2A8I3"/>
<dbReference type="NCBIfam" id="TIGR01640">
    <property type="entry name" value="F_box_assoc_1"/>
    <property type="match status" value="1"/>
</dbReference>
<evidence type="ECO:0000313" key="3">
    <source>
        <dbReference type="Proteomes" id="UP000682877"/>
    </source>
</evidence>
<dbReference type="SUPFAM" id="SSF81383">
    <property type="entry name" value="F-box domain"/>
    <property type="match status" value="1"/>
</dbReference>
<feature type="domain" description="F-box" evidence="1">
    <location>
        <begin position="14"/>
        <end position="53"/>
    </location>
</feature>
<dbReference type="InterPro" id="IPR017451">
    <property type="entry name" value="F-box-assoc_interact_dom"/>
</dbReference>
<evidence type="ECO:0000313" key="2">
    <source>
        <dbReference type="EMBL" id="CAE6046844.1"/>
    </source>
</evidence>
<evidence type="ECO:0000259" key="1">
    <source>
        <dbReference type="SMART" id="SM00256"/>
    </source>
</evidence>
<dbReference type="PANTHER" id="PTHR31111">
    <property type="entry name" value="BNAA05G37150D PROTEIN-RELATED"/>
    <property type="match status" value="1"/>
</dbReference>
<dbReference type="InterPro" id="IPR036047">
    <property type="entry name" value="F-box-like_dom_sf"/>
</dbReference>
<dbReference type="CDD" id="cd22157">
    <property type="entry name" value="F-box_AtFBW1-like"/>
    <property type="match status" value="1"/>
</dbReference>